<feature type="domain" description="SAM" evidence="2">
    <location>
        <begin position="83"/>
        <end position="146"/>
    </location>
</feature>
<feature type="compositionally biased region" description="Basic and acidic residues" evidence="1">
    <location>
        <begin position="11"/>
        <end position="23"/>
    </location>
</feature>
<evidence type="ECO:0000259" key="2">
    <source>
        <dbReference type="PROSITE" id="PS50105"/>
    </source>
</evidence>
<dbReference type="Pfam" id="PF00536">
    <property type="entry name" value="SAM_1"/>
    <property type="match status" value="1"/>
</dbReference>
<feature type="compositionally biased region" description="Polar residues" evidence="1">
    <location>
        <begin position="24"/>
        <end position="33"/>
    </location>
</feature>
<dbReference type="InterPro" id="IPR013761">
    <property type="entry name" value="SAM/pointed_sf"/>
</dbReference>
<sequence length="161" mass="18416">FNSSPLLNERASNDDQKSGDLTDNKSILENGKNNRQFQSDLDLNQQDPLILINKRLSQITTNFSIISGINNLHLNNSCEKLKIEENQMQNVWQQIAAEPYSSVFDDQEMDLDTFLTLNDGDLREMGLQDPGQRHEILKLVSQAKSMLKNRKMDEISSFSKN</sequence>
<dbReference type="PROSITE" id="PS50105">
    <property type="entry name" value="SAM_DOMAIN"/>
    <property type="match status" value="1"/>
</dbReference>
<dbReference type="Gene3D" id="1.10.150.50">
    <property type="entry name" value="Transcription Factor, Ets-1"/>
    <property type="match status" value="1"/>
</dbReference>
<evidence type="ECO:0000256" key="1">
    <source>
        <dbReference type="SAM" id="MobiDB-lite"/>
    </source>
</evidence>
<proteinExistence type="predicted"/>
<evidence type="ECO:0000313" key="3">
    <source>
        <dbReference type="Proteomes" id="UP000887565"/>
    </source>
</evidence>
<dbReference type="Proteomes" id="UP000887565">
    <property type="component" value="Unplaced"/>
</dbReference>
<keyword evidence="3" id="KW-1185">Reference proteome</keyword>
<accession>A0A915ITA3</accession>
<protein>
    <submittedName>
        <fullName evidence="4">SAM domain-containing protein</fullName>
    </submittedName>
</protein>
<dbReference type="SUPFAM" id="SSF47769">
    <property type="entry name" value="SAM/Pointed domain"/>
    <property type="match status" value="1"/>
</dbReference>
<dbReference type="WBParaSite" id="nRc.2.0.1.t17419-RA">
    <property type="protein sequence ID" value="nRc.2.0.1.t17419-RA"/>
    <property type="gene ID" value="nRc.2.0.1.g17419"/>
</dbReference>
<dbReference type="InterPro" id="IPR001660">
    <property type="entry name" value="SAM"/>
</dbReference>
<organism evidence="3 4">
    <name type="scientific">Romanomermis culicivorax</name>
    <name type="common">Nematode worm</name>
    <dbReference type="NCBI Taxonomy" id="13658"/>
    <lineage>
        <taxon>Eukaryota</taxon>
        <taxon>Metazoa</taxon>
        <taxon>Ecdysozoa</taxon>
        <taxon>Nematoda</taxon>
        <taxon>Enoplea</taxon>
        <taxon>Dorylaimia</taxon>
        <taxon>Mermithida</taxon>
        <taxon>Mermithoidea</taxon>
        <taxon>Mermithidae</taxon>
        <taxon>Romanomermis</taxon>
    </lineage>
</organism>
<dbReference type="AlphaFoldDB" id="A0A915ITA3"/>
<name>A0A915ITA3_ROMCU</name>
<reference evidence="4" key="1">
    <citation type="submission" date="2022-11" db="UniProtKB">
        <authorList>
            <consortium name="WormBaseParasite"/>
        </authorList>
    </citation>
    <scope>IDENTIFICATION</scope>
</reference>
<feature type="region of interest" description="Disordered" evidence="1">
    <location>
        <begin position="1"/>
        <end position="33"/>
    </location>
</feature>
<evidence type="ECO:0000313" key="4">
    <source>
        <dbReference type="WBParaSite" id="nRc.2.0.1.t17419-RA"/>
    </source>
</evidence>